<dbReference type="InterPro" id="IPR007130">
    <property type="entry name" value="DAGAT"/>
</dbReference>
<evidence type="ECO:0000256" key="9">
    <source>
        <dbReference type="ARBA" id="ARBA00022798"/>
    </source>
</evidence>
<keyword evidence="9" id="KW-0319">Glycerol metabolism</keyword>
<comment type="pathway">
    <text evidence="2">Glycerolipid metabolism; triacylglycerol biosynthesis.</text>
</comment>
<evidence type="ECO:0000256" key="6">
    <source>
        <dbReference type="ARBA" id="ARBA00022516"/>
    </source>
</evidence>
<dbReference type="Proteomes" id="UP001165060">
    <property type="component" value="Unassembled WGS sequence"/>
</dbReference>
<evidence type="ECO:0000256" key="7">
    <source>
        <dbReference type="ARBA" id="ARBA00022679"/>
    </source>
</evidence>
<evidence type="ECO:0000256" key="10">
    <source>
        <dbReference type="ARBA" id="ARBA00022824"/>
    </source>
</evidence>
<keyword evidence="11" id="KW-1133">Transmembrane helix</keyword>
<comment type="caution">
    <text evidence="15">The sequence shown here is derived from an EMBL/GenBank/DDBJ whole genome shotgun (WGS) entry which is preliminary data.</text>
</comment>
<dbReference type="SUPFAM" id="SSF69593">
    <property type="entry name" value="Glycerol-3-phosphate (1)-acyltransferase"/>
    <property type="match status" value="1"/>
</dbReference>
<evidence type="ECO:0000256" key="2">
    <source>
        <dbReference type="ARBA" id="ARBA00004771"/>
    </source>
</evidence>
<accession>A0ABQ6NAX9</accession>
<evidence type="ECO:0000256" key="12">
    <source>
        <dbReference type="ARBA" id="ARBA00023098"/>
    </source>
</evidence>
<dbReference type="Pfam" id="PF03982">
    <property type="entry name" value="DAGAT"/>
    <property type="match status" value="1"/>
</dbReference>
<evidence type="ECO:0000256" key="4">
    <source>
        <dbReference type="ARBA" id="ARBA00005420"/>
    </source>
</evidence>
<evidence type="ECO:0000256" key="5">
    <source>
        <dbReference type="ARBA" id="ARBA00013244"/>
    </source>
</evidence>
<evidence type="ECO:0000313" key="16">
    <source>
        <dbReference type="Proteomes" id="UP001165060"/>
    </source>
</evidence>
<dbReference type="EC" id="2.3.1.20" evidence="5"/>
<keyword evidence="16" id="KW-1185">Reference proteome</keyword>
<evidence type="ECO:0000256" key="8">
    <source>
        <dbReference type="ARBA" id="ARBA00022692"/>
    </source>
</evidence>
<comment type="similarity">
    <text evidence="4">Belongs to the diacylglycerol acyltransferase family.</text>
</comment>
<organism evidence="15 16">
    <name type="scientific">Tetraparma gracilis</name>
    <dbReference type="NCBI Taxonomy" id="2962635"/>
    <lineage>
        <taxon>Eukaryota</taxon>
        <taxon>Sar</taxon>
        <taxon>Stramenopiles</taxon>
        <taxon>Ochrophyta</taxon>
        <taxon>Bolidophyceae</taxon>
        <taxon>Parmales</taxon>
        <taxon>Triparmaceae</taxon>
        <taxon>Tetraparma</taxon>
    </lineage>
</organism>
<comment type="subcellular location">
    <subcellularLocation>
        <location evidence="1">Endoplasmic reticulum membrane</location>
        <topology evidence="1">Multi-pass membrane protein</topology>
    </subcellularLocation>
</comment>
<keyword evidence="13" id="KW-0472">Membrane</keyword>
<reference evidence="15 16" key="1">
    <citation type="journal article" date="2023" name="Commun. Biol.">
        <title>Genome analysis of Parmales, the sister group of diatoms, reveals the evolutionary specialization of diatoms from phago-mixotrophs to photoautotrophs.</title>
        <authorList>
            <person name="Ban H."/>
            <person name="Sato S."/>
            <person name="Yoshikawa S."/>
            <person name="Yamada K."/>
            <person name="Nakamura Y."/>
            <person name="Ichinomiya M."/>
            <person name="Sato N."/>
            <person name="Blanc-Mathieu R."/>
            <person name="Endo H."/>
            <person name="Kuwata A."/>
            <person name="Ogata H."/>
        </authorList>
    </citation>
    <scope>NUCLEOTIDE SEQUENCE [LARGE SCALE GENOMIC DNA]</scope>
</reference>
<keyword evidence="7" id="KW-0808">Transferase</keyword>
<keyword evidence="10" id="KW-0256">Endoplasmic reticulum</keyword>
<dbReference type="PANTHER" id="PTHR12317:SF0">
    <property type="entry name" value="ACYLTRANSFERASE"/>
    <property type="match status" value="1"/>
</dbReference>
<evidence type="ECO:0000256" key="1">
    <source>
        <dbReference type="ARBA" id="ARBA00004477"/>
    </source>
</evidence>
<protein>
    <recommendedName>
        <fullName evidence="5">diacylglycerol O-acyltransferase</fullName>
        <ecNumber evidence="5">2.3.1.20</ecNumber>
    </recommendedName>
</protein>
<evidence type="ECO:0000256" key="3">
    <source>
        <dbReference type="ARBA" id="ARBA00005189"/>
    </source>
</evidence>
<sequence>MFLLYNVVDPCQKKLGRTWHPFAKAFPFFHIMREHIGLNVVKSNPKVFDKWEAKEGAQCIFAIFPHGVGSDFRVLLQGMLPDFLPNIHEKVRSLAASVLFQLPLLRLITLMTGCVDAGRATATYNLKKGNSLIILPGGEQEQLLTKKGVECVYVKKRKGFVKLAMARGIPVVPTYVFGCNDLYETKEAGPIRFWLMKNMHVCLPNARGLYGTYCPYPVKNTVVVGDPVTFPTKEKGVVTQEELDEAHALFVDKLKELFDKHKGPLGYGDRELIVV</sequence>
<comment type="pathway">
    <text evidence="3">Lipid metabolism.</text>
</comment>
<gene>
    <name evidence="15" type="ORF">TeGR_g12153</name>
</gene>
<name>A0ABQ6NAX9_9STRA</name>
<dbReference type="EMBL" id="BRYB01006621">
    <property type="protein sequence ID" value="GMI53412.1"/>
    <property type="molecule type" value="Genomic_DNA"/>
</dbReference>
<keyword evidence="8" id="KW-0812">Transmembrane</keyword>
<dbReference type="PANTHER" id="PTHR12317">
    <property type="entry name" value="DIACYLGLYCEROL O-ACYLTRANSFERASE"/>
    <property type="match status" value="1"/>
</dbReference>
<keyword evidence="6" id="KW-0444">Lipid biosynthesis</keyword>
<keyword evidence="12" id="KW-0443">Lipid metabolism</keyword>
<dbReference type="CDD" id="cd07987">
    <property type="entry name" value="LPLAT_MGAT-like"/>
    <property type="match status" value="1"/>
</dbReference>
<proteinExistence type="inferred from homology"/>
<evidence type="ECO:0000256" key="13">
    <source>
        <dbReference type="ARBA" id="ARBA00023136"/>
    </source>
</evidence>
<evidence type="ECO:0000256" key="11">
    <source>
        <dbReference type="ARBA" id="ARBA00022989"/>
    </source>
</evidence>
<keyword evidence="14" id="KW-0012">Acyltransferase</keyword>
<evidence type="ECO:0000313" key="15">
    <source>
        <dbReference type="EMBL" id="GMI53412.1"/>
    </source>
</evidence>
<evidence type="ECO:0000256" key="14">
    <source>
        <dbReference type="ARBA" id="ARBA00023315"/>
    </source>
</evidence>